<sequence>MTNDISDRSLWSSINRLIEKTIAEGTGYDVLINVLALFCLLSILQRNTGAQATAPVQQAVGGGLQKLIGELTKGEGGGPSPDALMSLLPLLNSPQVKSKLNPATLAAVFSLLNTAGASGEKQETVKHEPTKQDPPLAATESDLEQAVPVDSEKRGGGRYLNWKSSF</sequence>
<organism evidence="2 3">
    <name type="scientific">Acetonema longum DSM 6540</name>
    <dbReference type="NCBI Taxonomy" id="1009370"/>
    <lineage>
        <taxon>Bacteria</taxon>
        <taxon>Bacillati</taxon>
        <taxon>Bacillota</taxon>
        <taxon>Negativicutes</taxon>
        <taxon>Acetonemataceae</taxon>
        <taxon>Acetonema</taxon>
    </lineage>
</organism>
<evidence type="ECO:0000313" key="3">
    <source>
        <dbReference type="Proteomes" id="UP000003240"/>
    </source>
</evidence>
<dbReference type="AlphaFoldDB" id="F7NNE8"/>
<accession>F7NNE8</accession>
<gene>
    <name evidence="2" type="ORF">ALO_18195</name>
</gene>
<dbReference type="Proteomes" id="UP000003240">
    <property type="component" value="Unassembled WGS sequence"/>
</dbReference>
<feature type="compositionally biased region" description="Basic and acidic residues" evidence="1">
    <location>
        <begin position="120"/>
        <end position="131"/>
    </location>
</feature>
<keyword evidence="3" id="KW-1185">Reference proteome</keyword>
<evidence type="ECO:0000256" key="1">
    <source>
        <dbReference type="SAM" id="MobiDB-lite"/>
    </source>
</evidence>
<dbReference type="eggNOG" id="ENOG5032UJI">
    <property type="taxonomic scope" value="Bacteria"/>
</dbReference>
<comment type="caution">
    <text evidence="2">The sequence shown here is derived from an EMBL/GenBank/DDBJ whole genome shotgun (WGS) entry which is preliminary data.</text>
</comment>
<dbReference type="RefSeq" id="WP_004098604.1">
    <property type="nucleotide sequence ID" value="NZ_AFGF01000221.1"/>
</dbReference>
<proteinExistence type="predicted"/>
<evidence type="ECO:0000313" key="2">
    <source>
        <dbReference type="EMBL" id="EGO62389.1"/>
    </source>
</evidence>
<dbReference type="EMBL" id="AFGF01000221">
    <property type="protein sequence ID" value="EGO62389.1"/>
    <property type="molecule type" value="Genomic_DNA"/>
</dbReference>
<dbReference type="STRING" id="1009370.ALO_18195"/>
<protein>
    <submittedName>
        <fullName evidence="2">Uncharacterized protein</fullName>
    </submittedName>
</protein>
<dbReference type="OrthoDB" id="1681436at2"/>
<feature type="region of interest" description="Disordered" evidence="1">
    <location>
        <begin position="118"/>
        <end position="156"/>
    </location>
</feature>
<name>F7NNE8_9FIRM</name>
<reference evidence="2 3" key="1">
    <citation type="journal article" date="2011" name="EMBO J.">
        <title>Structural diversity of bacterial flagellar motors.</title>
        <authorList>
            <person name="Chen S."/>
            <person name="Beeby M."/>
            <person name="Murphy G.E."/>
            <person name="Leadbetter J.R."/>
            <person name="Hendrixson D.R."/>
            <person name="Briegel A."/>
            <person name="Li Z."/>
            <person name="Shi J."/>
            <person name="Tocheva E.I."/>
            <person name="Muller A."/>
            <person name="Dobro M.J."/>
            <person name="Jensen G.J."/>
        </authorList>
    </citation>
    <scope>NUCLEOTIDE SEQUENCE [LARGE SCALE GENOMIC DNA]</scope>
    <source>
        <strain evidence="2 3">DSM 6540</strain>
    </source>
</reference>